<feature type="region of interest" description="Disordered" evidence="17">
    <location>
        <begin position="426"/>
        <end position="470"/>
    </location>
</feature>
<dbReference type="AlphaFoldDB" id="A0A7E6DLY7"/>
<dbReference type="GO" id="GO:0071396">
    <property type="term" value="P:cellular response to lipid"/>
    <property type="evidence" value="ECO:0007669"/>
    <property type="project" value="UniProtKB-ARBA"/>
</dbReference>
<dbReference type="GO" id="GO:0008289">
    <property type="term" value="F:lipid binding"/>
    <property type="evidence" value="ECO:0007669"/>
    <property type="project" value="UniProtKB-KW"/>
</dbReference>
<evidence type="ECO:0000313" key="21">
    <source>
        <dbReference type="Proteomes" id="UP000504628"/>
    </source>
</evidence>
<keyword evidence="21" id="KW-1185">Reference proteome</keyword>
<evidence type="ECO:0000256" key="14">
    <source>
        <dbReference type="ARBA" id="ARBA00062942"/>
    </source>
</evidence>
<dbReference type="GO" id="GO:0010628">
    <property type="term" value="P:positive regulation of gene expression"/>
    <property type="evidence" value="ECO:0007669"/>
    <property type="project" value="UniProtKB-ARBA"/>
</dbReference>
<dbReference type="GO" id="GO:0048468">
    <property type="term" value="P:cell development"/>
    <property type="evidence" value="ECO:0007669"/>
    <property type="project" value="UniProtKB-ARBA"/>
</dbReference>
<dbReference type="GO" id="GO:0005576">
    <property type="term" value="C:extracellular region"/>
    <property type="evidence" value="ECO:0007669"/>
    <property type="project" value="UniProtKB-SubCell"/>
</dbReference>
<evidence type="ECO:0000313" key="22">
    <source>
        <dbReference type="RefSeq" id="XP_035879977.1"/>
    </source>
</evidence>
<dbReference type="GO" id="GO:0007166">
    <property type="term" value="P:cell surface receptor signaling pathway"/>
    <property type="evidence" value="ECO:0007669"/>
    <property type="project" value="UniProtKB-ARBA"/>
</dbReference>
<evidence type="ECO:0000256" key="2">
    <source>
        <dbReference type="ARBA" id="ARBA00004613"/>
    </source>
</evidence>
<feature type="domain" description="Immunoglobulin" evidence="20">
    <location>
        <begin position="224"/>
        <end position="324"/>
    </location>
</feature>
<dbReference type="PANTHER" id="PTHR16423">
    <property type="entry name" value="TREM-LIKE TRANSCRIPT PROTEIN"/>
    <property type="match status" value="1"/>
</dbReference>
<dbReference type="InParanoid" id="A0A7E6DLY7"/>
<evidence type="ECO:0000256" key="3">
    <source>
        <dbReference type="ARBA" id="ARBA00022475"/>
    </source>
</evidence>
<keyword evidence="5 18" id="KW-0812">Transmembrane</keyword>
<evidence type="ECO:0000256" key="1">
    <source>
        <dbReference type="ARBA" id="ARBA00004251"/>
    </source>
</evidence>
<feature type="region of interest" description="Disordered" evidence="17">
    <location>
        <begin position="484"/>
        <end position="510"/>
    </location>
</feature>
<evidence type="ECO:0000256" key="8">
    <source>
        <dbReference type="ARBA" id="ARBA00023121"/>
    </source>
</evidence>
<keyword evidence="9 18" id="KW-0472">Membrane</keyword>
<dbReference type="GO" id="GO:1900223">
    <property type="term" value="P:positive regulation of amyloid-beta clearance"/>
    <property type="evidence" value="ECO:0007669"/>
    <property type="project" value="UniProtKB-ARBA"/>
</dbReference>
<feature type="compositionally biased region" description="Pro residues" evidence="17">
    <location>
        <begin position="449"/>
        <end position="460"/>
    </location>
</feature>
<evidence type="ECO:0000256" key="9">
    <source>
        <dbReference type="ARBA" id="ARBA00023136"/>
    </source>
</evidence>
<keyword evidence="3" id="KW-1003">Cell membrane</keyword>
<evidence type="ECO:0000256" key="18">
    <source>
        <dbReference type="SAM" id="Phobius"/>
    </source>
</evidence>
<proteinExistence type="predicted"/>
<gene>
    <name evidence="22" type="primary">LOC114494963</name>
</gene>
<dbReference type="GO" id="GO:1904951">
    <property type="term" value="P:positive regulation of establishment of protein localization"/>
    <property type="evidence" value="ECO:0007669"/>
    <property type="project" value="UniProtKB-ARBA"/>
</dbReference>
<keyword evidence="11" id="KW-0675">Receptor</keyword>
<dbReference type="InterPro" id="IPR013106">
    <property type="entry name" value="Ig_V-set"/>
</dbReference>
<dbReference type="OrthoDB" id="9449910at2759"/>
<dbReference type="GO" id="GO:0097367">
    <property type="term" value="F:carbohydrate derivative binding"/>
    <property type="evidence" value="ECO:0007669"/>
    <property type="project" value="UniProtKB-ARBA"/>
</dbReference>
<feature type="chain" id="PRO_5028808799" description="Triggering receptor expressed on myeloid cells 2" evidence="19">
    <location>
        <begin position="19"/>
        <end position="510"/>
    </location>
</feature>
<evidence type="ECO:0000256" key="10">
    <source>
        <dbReference type="ARBA" id="ARBA00023157"/>
    </source>
</evidence>
<dbReference type="GO" id="GO:0070374">
    <property type="term" value="P:positive regulation of ERK1 and ERK2 cascade"/>
    <property type="evidence" value="ECO:0007669"/>
    <property type="project" value="UniProtKB-ARBA"/>
</dbReference>
<feature type="transmembrane region" description="Helical" evidence="18">
    <location>
        <begin position="364"/>
        <end position="386"/>
    </location>
</feature>
<keyword evidence="10" id="KW-1015">Disulfide bond</keyword>
<evidence type="ECO:0000256" key="6">
    <source>
        <dbReference type="ARBA" id="ARBA00022729"/>
    </source>
</evidence>
<evidence type="ECO:0000256" key="15">
    <source>
        <dbReference type="ARBA" id="ARBA00070587"/>
    </source>
</evidence>
<sequence length="510" mass="54755">MEPLWLLILLSVTVLSLAHNTTVFQGMTGQSLWVSCPYDSLKHWGRRKAWCRQLGEGDQCQRVVSTHSSWLLSFVKRRNGSTAIADDTLGGTLTITLKNLQAHDAGLYQCQSLRGSEADTLRKVLVEVLADPLDHQDPGELWIPKDAQVEHSISRSLSEEEIPLPYTSILFLLACIFLIKLLAASALWAAAWHGQKWETSPARGPDCGHDPGHQLQTLTGQGLAEELEASVGGSLQVLCFYGLQDIKGQKVWGRFLPEGYQPLVSSAVDRRAPEHSRTFLTDLGSGLLQVEMIALREEDAGDYGCVVEGDTGPQTVHRVTLKILPAAPGLNKEEVDNLADDLSSGSVASASPLEPRQDEKSNPLIWGSALLLGLLVVAVVLFAVLARKKGNRLGFCGQSESSGAPDMAPSSMVHIDDSGLAVDVPSNVPYARLDSPPSFDDTTYTSLPLEPPSRKPPYPAPSSSSPLTPEVLTCSNTVTYATVIFPGGDKSGGGSGEPAQDPPNSQTPPS</sequence>
<dbReference type="GO" id="GO:0006909">
    <property type="term" value="P:phagocytosis"/>
    <property type="evidence" value="ECO:0007669"/>
    <property type="project" value="UniProtKB-ARBA"/>
</dbReference>
<dbReference type="GO" id="GO:0048678">
    <property type="term" value="P:response to axon injury"/>
    <property type="evidence" value="ECO:0007669"/>
    <property type="project" value="UniProtKB-ARBA"/>
</dbReference>
<accession>A0A7E6DLY7</accession>
<keyword evidence="12" id="KW-0325">Glycoprotein</keyword>
<dbReference type="GO" id="GO:0150079">
    <property type="term" value="P:negative regulation of neuroinflammatory response"/>
    <property type="evidence" value="ECO:0007669"/>
    <property type="project" value="UniProtKB-ARBA"/>
</dbReference>
<dbReference type="Proteomes" id="UP000504628">
    <property type="component" value="Chromosome 4"/>
</dbReference>
<dbReference type="GO" id="GO:1904646">
    <property type="term" value="P:cellular response to amyloid-beta"/>
    <property type="evidence" value="ECO:0007669"/>
    <property type="project" value="UniProtKB-ARBA"/>
</dbReference>
<dbReference type="FunFam" id="2.60.40.10:FF:001076">
    <property type="entry name" value="Triggering receptor expressed on myeloid cells 2"/>
    <property type="match status" value="1"/>
</dbReference>
<dbReference type="GO" id="GO:0005886">
    <property type="term" value="C:plasma membrane"/>
    <property type="evidence" value="ECO:0007669"/>
    <property type="project" value="UniProtKB-SubCell"/>
</dbReference>
<dbReference type="Gene3D" id="2.60.40.10">
    <property type="entry name" value="Immunoglobulins"/>
    <property type="match status" value="2"/>
</dbReference>
<dbReference type="GO" id="GO:0035176">
    <property type="term" value="P:social behavior"/>
    <property type="evidence" value="ECO:0007669"/>
    <property type="project" value="UniProtKB-ARBA"/>
</dbReference>
<dbReference type="InterPro" id="IPR052314">
    <property type="entry name" value="Immune_rcpt_domain"/>
</dbReference>
<feature type="domain" description="Immunoglobulin" evidence="20">
    <location>
        <begin position="21"/>
        <end position="129"/>
    </location>
</feature>
<name>A0A7E6DLY7_9CHIR</name>
<evidence type="ECO:0000256" key="4">
    <source>
        <dbReference type="ARBA" id="ARBA00022525"/>
    </source>
</evidence>
<dbReference type="GO" id="GO:0060100">
    <property type="term" value="P:positive regulation of phagocytosis, engulfment"/>
    <property type="evidence" value="ECO:0007669"/>
    <property type="project" value="UniProtKB-ARBA"/>
</dbReference>
<dbReference type="SUPFAM" id="SSF48726">
    <property type="entry name" value="Immunoglobulin"/>
    <property type="match status" value="2"/>
</dbReference>
<dbReference type="GO" id="GO:0009986">
    <property type="term" value="C:cell surface"/>
    <property type="evidence" value="ECO:0007669"/>
    <property type="project" value="TreeGrafter"/>
</dbReference>
<dbReference type="GO" id="GO:1904141">
    <property type="term" value="P:positive regulation of microglial cell migration"/>
    <property type="evidence" value="ECO:0007669"/>
    <property type="project" value="UniProtKB-ARBA"/>
</dbReference>
<dbReference type="GO" id="GO:0004888">
    <property type="term" value="F:transmembrane signaling receptor activity"/>
    <property type="evidence" value="ECO:0007669"/>
    <property type="project" value="UniProtKB-ARBA"/>
</dbReference>
<evidence type="ECO:0000259" key="20">
    <source>
        <dbReference type="SMART" id="SM00409"/>
    </source>
</evidence>
<keyword evidence="6 19" id="KW-0732">Signal</keyword>
<protein>
    <recommendedName>
        <fullName evidence="15">Triggering receptor expressed on myeloid cells 2</fullName>
    </recommendedName>
    <alternativeName>
        <fullName evidence="16">Triggering receptor expressed on monocytes 2</fullName>
    </alternativeName>
</protein>
<dbReference type="GO" id="GO:0006955">
    <property type="term" value="P:immune response"/>
    <property type="evidence" value="ECO:0007669"/>
    <property type="project" value="UniProtKB-ARBA"/>
</dbReference>
<dbReference type="GO" id="GO:1900226">
    <property type="term" value="P:negative regulation of NLRP3 inflammasome complex assembly"/>
    <property type="evidence" value="ECO:0007669"/>
    <property type="project" value="UniProtKB-ARBA"/>
</dbReference>
<dbReference type="GO" id="GO:1903980">
    <property type="term" value="P:positive regulation of microglial cell activation"/>
    <property type="evidence" value="ECO:0007669"/>
    <property type="project" value="UniProtKB-ARBA"/>
</dbReference>
<dbReference type="RefSeq" id="XP_035879977.1">
    <property type="nucleotide sequence ID" value="XM_036024084.1"/>
</dbReference>
<evidence type="ECO:0000256" key="13">
    <source>
        <dbReference type="ARBA" id="ARBA00023319"/>
    </source>
</evidence>
<evidence type="ECO:0000256" key="16">
    <source>
        <dbReference type="ARBA" id="ARBA00080837"/>
    </source>
</evidence>
<feature type="transmembrane region" description="Helical" evidence="18">
    <location>
        <begin position="169"/>
        <end position="191"/>
    </location>
</feature>
<evidence type="ECO:0000256" key="19">
    <source>
        <dbReference type="SAM" id="SignalP"/>
    </source>
</evidence>
<dbReference type="GO" id="GO:0120035">
    <property type="term" value="P:regulation of plasma membrane bounded cell projection organization"/>
    <property type="evidence" value="ECO:0007669"/>
    <property type="project" value="UniProtKB-ARBA"/>
</dbReference>
<dbReference type="GO" id="GO:0150094">
    <property type="term" value="P:amyloid-beta clearance by cellular catabolic process"/>
    <property type="evidence" value="ECO:0007669"/>
    <property type="project" value="UniProtKB-ARBA"/>
</dbReference>
<dbReference type="GO" id="GO:0050850">
    <property type="term" value="P:positive regulation of calcium-mediated signaling"/>
    <property type="evidence" value="ECO:0007669"/>
    <property type="project" value="UniProtKB-ARBA"/>
</dbReference>
<dbReference type="GO" id="GO:0051898">
    <property type="term" value="P:negative regulation of phosphatidylinositol 3-kinase/protein kinase B signal transduction"/>
    <property type="evidence" value="ECO:0007669"/>
    <property type="project" value="UniProtKB-ARBA"/>
</dbReference>
<keyword evidence="13" id="KW-0393">Immunoglobulin domain</keyword>
<comment type="subunit">
    <text evidence="14">Monomer. After ectodomain shedding, the extracellular domain oligomerizes, which is enhanced and stabilized by binding of phosphatidylserine. Interacts with TYROBP/DAP12. Interaction with TYROBP is required for stabilization of the TREM2 C-terminal fragment (TREM2-CTF) which is produced by proteolytic processing. Interacts with PLXNA1 (via TIG domains); the interaction mediates SEMA6D binding and signaling through TYROBP.</text>
</comment>
<keyword evidence="4" id="KW-0964">Secreted</keyword>
<comment type="subcellular location">
    <subcellularLocation>
        <location evidence="1">Cell membrane</location>
        <topology evidence="1">Single-pass type I membrane protein</topology>
    </subcellularLocation>
    <subcellularLocation>
        <location evidence="2">Secreted</location>
    </subcellularLocation>
</comment>
<dbReference type="GeneID" id="114494963"/>
<evidence type="ECO:0000256" key="17">
    <source>
        <dbReference type="SAM" id="MobiDB-lite"/>
    </source>
</evidence>
<keyword evidence="7 18" id="KW-1133">Transmembrane helix</keyword>
<dbReference type="GO" id="GO:0080090">
    <property type="term" value="P:regulation of primary metabolic process"/>
    <property type="evidence" value="ECO:0007669"/>
    <property type="project" value="UniProtKB-ARBA"/>
</dbReference>
<dbReference type="PANTHER" id="PTHR16423:SF11">
    <property type="entry name" value="IG-LIKE DOMAIN-CONTAINING PROTEIN"/>
    <property type="match status" value="1"/>
</dbReference>
<dbReference type="Pfam" id="PF07686">
    <property type="entry name" value="V-set"/>
    <property type="match status" value="1"/>
</dbReference>
<evidence type="ECO:0000256" key="5">
    <source>
        <dbReference type="ARBA" id="ARBA00022692"/>
    </source>
</evidence>
<keyword evidence="8" id="KW-0446">Lipid-binding</keyword>
<dbReference type="InterPro" id="IPR036179">
    <property type="entry name" value="Ig-like_dom_sf"/>
</dbReference>
<dbReference type="SMART" id="SM00409">
    <property type="entry name" value="IG"/>
    <property type="match status" value="2"/>
</dbReference>
<evidence type="ECO:0000256" key="7">
    <source>
        <dbReference type="ARBA" id="ARBA00022989"/>
    </source>
</evidence>
<evidence type="ECO:0000256" key="12">
    <source>
        <dbReference type="ARBA" id="ARBA00023180"/>
    </source>
</evidence>
<organism evidence="21 22">
    <name type="scientific">Phyllostomus discolor</name>
    <name type="common">pale spear-nosed bat</name>
    <dbReference type="NCBI Taxonomy" id="89673"/>
    <lineage>
        <taxon>Eukaryota</taxon>
        <taxon>Metazoa</taxon>
        <taxon>Chordata</taxon>
        <taxon>Craniata</taxon>
        <taxon>Vertebrata</taxon>
        <taxon>Euteleostomi</taxon>
        <taxon>Mammalia</taxon>
        <taxon>Eutheria</taxon>
        <taxon>Laurasiatheria</taxon>
        <taxon>Chiroptera</taxon>
        <taxon>Yangochiroptera</taxon>
        <taxon>Phyllostomidae</taxon>
        <taxon>Phyllostominae</taxon>
        <taxon>Phyllostomus</taxon>
    </lineage>
</organism>
<feature type="signal peptide" evidence="19">
    <location>
        <begin position="1"/>
        <end position="18"/>
    </location>
</feature>
<evidence type="ECO:0000256" key="11">
    <source>
        <dbReference type="ARBA" id="ARBA00023170"/>
    </source>
</evidence>
<dbReference type="InterPro" id="IPR003599">
    <property type="entry name" value="Ig_sub"/>
</dbReference>
<dbReference type="InterPro" id="IPR013783">
    <property type="entry name" value="Ig-like_fold"/>
</dbReference>
<reference evidence="22" key="1">
    <citation type="submission" date="2025-08" db="UniProtKB">
        <authorList>
            <consortium name="RefSeq"/>
        </authorList>
    </citation>
    <scope>IDENTIFICATION</scope>
    <source>
        <tissue evidence="22">Muscle</tissue>
    </source>
</reference>